<feature type="region of interest" description="Disordered" evidence="1">
    <location>
        <begin position="57"/>
        <end position="91"/>
    </location>
</feature>
<sequence length="91" mass="10043">MFPTLKEDKETHPPSPTQTTKHTGPRGGTFITPTSTITRMRPPIPPLAFAQSQNAYASSGLRQTRNYASWKPPGKAATRKQGMHIPKTQKT</sequence>
<dbReference type="Proteomes" id="UP000250321">
    <property type="component" value="Unassembled WGS sequence"/>
</dbReference>
<dbReference type="EMBL" id="PJQY01003574">
    <property type="protein sequence ID" value="PQM36189.1"/>
    <property type="molecule type" value="Genomic_DNA"/>
</dbReference>
<feature type="compositionally biased region" description="Polar residues" evidence="1">
    <location>
        <begin position="57"/>
        <end position="67"/>
    </location>
</feature>
<evidence type="ECO:0000313" key="2">
    <source>
        <dbReference type="EMBL" id="PQM36189.1"/>
    </source>
</evidence>
<comment type="caution">
    <text evidence="2">The sequence shown here is derived from an EMBL/GenBank/DDBJ whole genome shotgun (WGS) entry which is preliminary data.</text>
</comment>
<accession>A0A314UN83</accession>
<feature type="compositionally biased region" description="Basic residues" evidence="1">
    <location>
        <begin position="77"/>
        <end position="91"/>
    </location>
</feature>
<keyword evidence="3" id="KW-1185">Reference proteome</keyword>
<gene>
    <name evidence="2" type="ORF">Pyn_34983</name>
</gene>
<reference evidence="2 3" key="1">
    <citation type="submission" date="2018-02" db="EMBL/GenBank/DDBJ databases">
        <title>Draft genome of wild Prunus yedoensis var. nudiflora.</title>
        <authorList>
            <person name="Baek S."/>
            <person name="Kim J.-H."/>
            <person name="Choi K."/>
            <person name="Kim G.-B."/>
            <person name="Cho A."/>
            <person name="Jang H."/>
            <person name="Shin C.-H."/>
            <person name="Yu H.-J."/>
            <person name="Mun J.-H."/>
        </authorList>
    </citation>
    <scope>NUCLEOTIDE SEQUENCE [LARGE SCALE GENOMIC DNA]</scope>
    <source>
        <strain evidence="3">cv. Jeju island</strain>
        <tissue evidence="2">Leaf</tissue>
    </source>
</reference>
<proteinExistence type="predicted"/>
<organism evidence="2 3">
    <name type="scientific">Prunus yedoensis var. nudiflora</name>
    <dbReference type="NCBI Taxonomy" id="2094558"/>
    <lineage>
        <taxon>Eukaryota</taxon>
        <taxon>Viridiplantae</taxon>
        <taxon>Streptophyta</taxon>
        <taxon>Embryophyta</taxon>
        <taxon>Tracheophyta</taxon>
        <taxon>Spermatophyta</taxon>
        <taxon>Magnoliopsida</taxon>
        <taxon>eudicotyledons</taxon>
        <taxon>Gunneridae</taxon>
        <taxon>Pentapetalae</taxon>
        <taxon>rosids</taxon>
        <taxon>fabids</taxon>
        <taxon>Rosales</taxon>
        <taxon>Rosaceae</taxon>
        <taxon>Amygdaloideae</taxon>
        <taxon>Amygdaleae</taxon>
        <taxon>Prunus</taxon>
    </lineage>
</organism>
<evidence type="ECO:0000313" key="3">
    <source>
        <dbReference type="Proteomes" id="UP000250321"/>
    </source>
</evidence>
<dbReference type="AlphaFoldDB" id="A0A314UN83"/>
<feature type="compositionally biased region" description="Basic and acidic residues" evidence="1">
    <location>
        <begin position="1"/>
        <end position="12"/>
    </location>
</feature>
<protein>
    <submittedName>
        <fullName evidence="2">Uncharacterized protein</fullName>
    </submittedName>
</protein>
<evidence type="ECO:0000256" key="1">
    <source>
        <dbReference type="SAM" id="MobiDB-lite"/>
    </source>
</evidence>
<feature type="region of interest" description="Disordered" evidence="1">
    <location>
        <begin position="1"/>
        <end position="45"/>
    </location>
</feature>
<name>A0A314UN83_PRUYE</name>